<protein>
    <recommendedName>
        <fullName evidence="5">Glycosyltransferase subfamily 4-like N-terminal domain-containing protein</fullName>
    </recommendedName>
</protein>
<accession>X1UPE4</accession>
<dbReference type="InterPro" id="IPR001296">
    <property type="entry name" value="Glyco_trans_1"/>
</dbReference>
<feature type="non-terminal residue" evidence="4">
    <location>
        <position position="210"/>
    </location>
</feature>
<organism evidence="4">
    <name type="scientific">marine sediment metagenome</name>
    <dbReference type="NCBI Taxonomy" id="412755"/>
    <lineage>
        <taxon>unclassified sequences</taxon>
        <taxon>metagenomes</taxon>
        <taxon>ecological metagenomes</taxon>
    </lineage>
</organism>
<dbReference type="GO" id="GO:0016757">
    <property type="term" value="F:glycosyltransferase activity"/>
    <property type="evidence" value="ECO:0007669"/>
    <property type="project" value="InterPro"/>
</dbReference>
<evidence type="ECO:0008006" key="5">
    <source>
        <dbReference type="Google" id="ProtNLM"/>
    </source>
</evidence>
<keyword evidence="1" id="KW-0808">Transferase</keyword>
<proteinExistence type="predicted"/>
<dbReference type="PANTHER" id="PTHR46401:SF2">
    <property type="entry name" value="GLYCOSYLTRANSFERASE WBBK-RELATED"/>
    <property type="match status" value="1"/>
</dbReference>
<dbReference type="Gene3D" id="3.40.50.2000">
    <property type="entry name" value="Glycogen Phosphorylase B"/>
    <property type="match status" value="2"/>
</dbReference>
<feature type="non-terminal residue" evidence="4">
    <location>
        <position position="1"/>
    </location>
</feature>
<dbReference type="Pfam" id="PF13439">
    <property type="entry name" value="Glyco_transf_4"/>
    <property type="match status" value="1"/>
</dbReference>
<dbReference type="SUPFAM" id="SSF53756">
    <property type="entry name" value="UDP-Glycosyltransferase/glycogen phosphorylase"/>
    <property type="match status" value="1"/>
</dbReference>
<dbReference type="PANTHER" id="PTHR46401">
    <property type="entry name" value="GLYCOSYLTRANSFERASE WBBK-RELATED"/>
    <property type="match status" value="1"/>
</dbReference>
<gene>
    <name evidence="4" type="ORF">S12H4_56799</name>
</gene>
<feature type="domain" description="Glycosyl transferase family 1" evidence="2">
    <location>
        <begin position="134"/>
        <end position="191"/>
    </location>
</feature>
<dbReference type="EMBL" id="BARW01036628">
    <property type="protein sequence ID" value="GAJ19348.1"/>
    <property type="molecule type" value="Genomic_DNA"/>
</dbReference>
<reference evidence="4" key="1">
    <citation type="journal article" date="2014" name="Front. Microbiol.">
        <title>High frequency of phylogenetically diverse reductive dehalogenase-homologous genes in deep subseafloor sedimentary metagenomes.</title>
        <authorList>
            <person name="Kawai M."/>
            <person name="Futagami T."/>
            <person name="Toyoda A."/>
            <person name="Takaki Y."/>
            <person name="Nishi S."/>
            <person name="Hori S."/>
            <person name="Arai W."/>
            <person name="Tsubouchi T."/>
            <person name="Morono Y."/>
            <person name="Uchiyama I."/>
            <person name="Ito T."/>
            <person name="Fujiyama A."/>
            <person name="Inagaki F."/>
            <person name="Takami H."/>
        </authorList>
    </citation>
    <scope>NUCLEOTIDE SEQUENCE</scope>
    <source>
        <strain evidence="4">Expedition CK06-06</strain>
    </source>
</reference>
<feature type="domain" description="Glycosyltransferase subfamily 4-like N-terminal" evidence="3">
    <location>
        <begin position="23"/>
        <end position="126"/>
    </location>
</feature>
<dbReference type="InterPro" id="IPR028098">
    <property type="entry name" value="Glyco_trans_4-like_N"/>
</dbReference>
<dbReference type="Pfam" id="PF00534">
    <property type="entry name" value="Glycos_transf_1"/>
    <property type="match status" value="1"/>
</dbReference>
<dbReference type="CDD" id="cd03801">
    <property type="entry name" value="GT4_PimA-like"/>
    <property type="match status" value="1"/>
</dbReference>
<evidence type="ECO:0000259" key="3">
    <source>
        <dbReference type="Pfam" id="PF13439"/>
    </source>
</evidence>
<evidence type="ECO:0000259" key="2">
    <source>
        <dbReference type="Pfam" id="PF00534"/>
    </source>
</evidence>
<evidence type="ECO:0000256" key="1">
    <source>
        <dbReference type="ARBA" id="ARBA00022679"/>
    </source>
</evidence>
<dbReference type="GO" id="GO:0009103">
    <property type="term" value="P:lipopolysaccharide biosynthetic process"/>
    <property type="evidence" value="ECO:0007669"/>
    <property type="project" value="TreeGrafter"/>
</dbReference>
<comment type="caution">
    <text evidence="4">The sequence shown here is derived from an EMBL/GenBank/DDBJ whole genome shotgun (WGS) entry which is preliminary data.</text>
</comment>
<evidence type="ECO:0000313" key="4">
    <source>
        <dbReference type="EMBL" id="GAJ19348.1"/>
    </source>
</evidence>
<dbReference type="AlphaFoldDB" id="X1UPE4"/>
<name>X1UPE4_9ZZZZ</name>
<sequence length="210" mass="24552">HLSMLDPAVDLQPFGKPRLRQAFRQTRMVHTILRCVRRFDPDVIHLQQGHLWFNLALPLLGRFPLVLTIHDPKHHVGDKGARNHLQTVMDFGFRRADEVIVHGRRLKQVVVDRLGIPSEIIHVVPHIALGDDTAQSHIREEDHLILFFGRIWEYKGLEYLIRAEPLITAQVPEARIVIAGKGEDFRRYRRMMVHPERFVVHNEYVSDSKR</sequence>